<name>A0ABS7HK28_9MICO</name>
<organism evidence="1 2">
    <name type="scientific">Microbacterium jejuense</name>
    <dbReference type="NCBI Taxonomy" id="1263637"/>
    <lineage>
        <taxon>Bacteria</taxon>
        <taxon>Bacillati</taxon>
        <taxon>Actinomycetota</taxon>
        <taxon>Actinomycetes</taxon>
        <taxon>Micrococcales</taxon>
        <taxon>Microbacteriaceae</taxon>
        <taxon>Microbacterium</taxon>
    </lineage>
</organism>
<evidence type="ECO:0000313" key="2">
    <source>
        <dbReference type="Proteomes" id="UP001196843"/>
    </source>
</evidence>
<comment type="caution">
    <text evidence="1">The sequence shown here is derived from an EMBL/GenBank/DDBJ whole genome shotgun (WGS) entry which is preliminary data.</text>
</comment>
<proteinExistence type="predicted"/>
<dbReference type="RefSeq" id="WP_220299802.1">
    <property type="nucleotide sequence ID" value="NZ_JAEUAW010000003.1"/>
</dbReference>
<keyword evidence="2" id="KW-1185">Reference proteome</keyword>
<gene>
    <name evidence="1" type="ORF">JNB62_05245</name>
</gene>
<dbReference type="Proteomes" id="UP001196843">
    <property type="component" value="Unassembled WGS sequence"/>
</dbReference>
<dbReference type="EMBL" id="JAEUAW010000003">
    <property type="protein sequence ID" value="MBW9093080.1"/>
    <property type="molecule type" value="Genomic_DNA"/>
</dbReference>
<sequence>MNVVVPTDKPVAATAMELVRQAQRGEISHEQFVEALKHWNYDPQYKTQSEADDGEVVNNSFDAVYHAYVGLDLLSDEEYDEIERALA</sequence>
<evidence type="ECO:0000313" key="1">
    <source>
        <dbReference type="EMBL" id="MBW9093080.1"/>
    </source>
</evidence>
<protein>
    <submittedName>
        <fullName evidence="1">Uncharacterized protein</fullName>
    </submittedName>
</protein>
<reference evidence="1 2" key="1">
    <citation type="journal article" date="2021" name="MBio">
        <title>Poor Competitiveness of Bradyrhizobium in Pigeon Pea Root Colonization in Indian Soils.</title>
        <authorList>
            <person name="Chalasani D."/>
            <person name="Basu A."/>
            <person name="Pullabhotla S.V.S.R.N."/>
            <person name="Jorrin B."/>
            <person name="Neal A.L."/>
            <person name="Poole P.S."/>
            <person name="Podile A.R."/>
            <person name="Tkacz A."/>
        </authorList>
    </citation>
    <scope>NUCLEOTIDE SEQUENCE [LARGE SCALE GENOMIC DNA]</scope>
    <source>
        <strain evidence="1 2">HU14</strain>
    </source>
</reference>
<accession>A0ABS7HK28</accession>